<dbReference type="AlphaFoldDB" id="A0A0A8Z0F5"/>
<evidence type="ECO:0000313" key="1">
    <source>
        <dbReference type="EMBL" id="JAD32296.1"/>
    </source>
</evidence>
<accession>A0A0A8Z0F5</accession>
<organism evidence="1">
    <name type="scientific">Arundo donax</name>
    <name type="common">Giant reed</name>
    <name type="synonym">Donax arundinaceus</name>
    <dbReference type="NCBI Taxonomy" id="35708"/>
    <lineage>
        <taxon>Eukaryota</taxon>
        <taxon>Viridiplantae</taxon>
        <taxon>Streptophyta</taxon>
        <taxon>Embryophyta</taxon>
        <taxon>Tracheophyta</taxon>
        <taxon>Spermatophyta</taxon>
        <taxon>Magnoliopsida</taxon>
        <taxon>Liliopsida</taxon>
        <taxon>Poales</taxon>
        <taxon>Poaceae</taxon>
        <taxon>PACMAD clade</taxon>
        <taxon>Arundinoideae</taxon>
        <taxon>Arundineae</taxon>
        <taxon>Arundo</taxon>
    </lineage>
</organism>
<reference evidence="1" key="2">
    <citation type="journal article" date="2015" name="Data Brief">
        <title>Shoot transcriptome of the giant reed, Arundo donax.</title>
        <authorList>
            <person name="Barrero R.A."/>
            <person name="Guerrero F.D."/>
            <person name="Moolhuijzen P."/>
            <person name="Goolsby J.A."/>
            <person name="Tidwell J."/>
            <person name="Bellgard S.E."/>
            <person name="Bellgard M.I."/>
        </authorList>
    </citation>
    <scope>NUCLEOTIDE SEQUENCE</scope>
    <source>
        <tissue evidence="1">Shoot tissue taken approximately 20 cm above the soil surface</tissue>
    </source>
</reference>
<proteinExistence type="predicted"/>
<protein>
    <submittedName>
        <fullName evidence="1">Uncharacterized protein</fullName>
    </submittedName>
</protein>
<dbReference type="EMBL" id="GBRH01265599">
    <property type="protein sequence ID" value="JAD32296.1"/>
    <property type="molecule type" value="Transcribed_RNA"/>
</dbReference>
<name>A0A0A8Z0F5_ARUDO</name>
<reference evidence="1" key="1">
    <citation type="submission" date="2014-09" db="EMBL/GenBank/DDBJ databases">
        <authorList>
            <person name="Magalhaes I.L.F."/>
            <person name="Oliveira U."/>
            <person name="Santos F.R."/>
            <person name="Vidigal T.H.D.A."/>
            <person name="Brescovit A.D."/>
            <person name="Santos A.J."/>
        </authorList>
    </citation>
    <scope>NUCLEOTIDE SEQUENCE</scope>
    <source>
        <tissue evidence="1">Shoot tissue taken approximately 20 cm above the soil surface</tissue>
    </source>
</reference>
<sequence length="23" mass="2814">MNLFICYLQPCRYSLCFPSCILW</sequence>